<dbReference type="InterPro" id="IPR020846">
    <property type="entry name" value="MFS_dom"/>
</dbReference>
<dbReference type="Pfam" id="PF07690">
    <property type="entry name" value="MFS_1"/>
    <property type="match status" value="1"/>
</dbReference>
<feature type="transmembrane region" description="Helical" evidence="4">
    <location>
        <begin position="174"/>
        <end position="195"/>
    </location>
</feature>
<keyword evidence="4" id="KW-0812">Transmembrane</keyword>
<evidence type="ECO:0000256" key="1">
    <source>
        <dbReference type="ARBA" id="ARBA00004141"/>
    </source>
</evidence>
<feature type="transmembrane region" description="Helical" evidence="4">
    <location>
        <begin position="207"/>
        <end position="226"/>
    </location>
</feature>
<reference evidence="6" key="1">
    <citation type="submission" date="2023-04" db="EMBL/GenBank/DDBJ databases">
        <title>Black Yeasts Isolated from many extreme environments.</title>
        <authorList>
            <person name="Coleine C."/>
            <person name="Stajich J.E."/>
            <person name="Selbmann L."/>
        </authorList>
    </citation>
    <scope>NUCLEOTIDE SEQUENCE</scope>
    <source>
        <strain evidence="6">CCFEE 5312</strain>
    </source>
</reference>
<evidence type="ECO:0000256" key="3">
    <source>
        <dbReference type="SAM" id="MobiDB-lite"/>
    </source>
</evidence>
<name>A0AAJ0DK04_9PEZI</name>
<feature type="domain" description="Major facilitator superfamily (MFS) profile" evidence="5">
    <location>
        <begin position="250"/>
        <end position="445"/>
    </location>
</feature>
<comment type="subcellular location">
    <subcellularLocation>
        <location evidence="1">Membrane</location>
        <topology evidence="1">Multi-pass membrane protein</topology>
    </subcellularLocation>
</comment>
<dbReference type="PANTHER" id="PTHR11360">
    <property type="entry name" value="MONOCARBOXYLATE TRANSPORTER"/>
    <property type="match status" value="1"/>
</dbReference>
<dbReference type="AlphaFoldDB" id="A0AAJ0DK04"/>
<feature type="region of interest" description="Disordered" evidence="3">
    <location>
        <begin position="1"/>
        <end position="22"/>
    </location>
</feature>
<feature type="transmembrane region" description="Helical" evidence="4">
    <location>
        <begin position="85"/>
        <end position="105"/>
    </location>
</feature>
<dbReference type="Gene3D" id="1.20.1250.20">
    <property type="entry name" value="MFS general substrate transporter like domains"/>
    <property type="match status" value="2"/>
</dbReference>
<feature type="transmembrane region" description="Helical" evidence="4">
    <location>
        <begin position="419"/>
        <end position="439"/>
    </location>
</feature>
<comment type="caution">
    <text evidence="6">The sequence shown here is derived from an EMBL/GenBank/DDBJ whole genome shotgun (WGS) entry which is preliminary data.</text>
</comment>
<evidence type="ECO:0000313" key="7">
    <source>
        <dbReference type="Proteomes" id="UP001271007"/>
    </source>
</evidence>
<organism evidence="6 7">
    <name type="scientific">Extremus antarcticus</name>
    <dbReference type="NCBI Taxonomy" id="702011"/>
    <lineage>
        <taxon>Eukaryota</taxon>
        <taxon>Fungi</taxon>
        <taxon>Dikarya</taxon>
        <taxon>Ascomycota</taxon>
        <taxon>Pezizomycotina</taxon>
        <taxon>Dothideomycetes</taxon>
        <taxon>Dothideomycetidae</taxon>
        <taxon>Mycosphaerellales</taxon>
        <taxon>Extremaceae</taxon>
        <taxon>Extremus</taxon>
    </lineage>
</organism>
<feature type="transmembrane region" description="Helical" evidence="4">
    <location>
        <begin position="47"/>
        <end position="73"/>
    </location>
</feature>
<proteinExistence type="inferred from homology"/>
<gene>
    <name evidence="6" type="ORF">LTR09_007297</name>
</gene>
<dbReference type="EMBL" id="JAWDJX010000025">
    <property type="protein sequence ID" value="KAK3051642.1"/>
    <property type="molecule type" value="Genomic_DNA"/>
</dbReference>
<keyword evidence="4" id="KW-0472">Membrane</keyword>
<sequence>MADALNHPEASSPNDFELPDTSDGINGTQEIEQIVLPPTDTGYRAWFLLYGCFIINVLIWGFAFSFGVLQQYYTTHAPFSSHPNGIATIGTVATGLMYLLMPLYFSVLQRWPRTKVYATWASLPIVAGSLIGASFAQSVGHLIAFQGVVFAVGGNLMFVPTVTYLDEWFVRRKGLAVGIMWAGDGAGGVVMPLVLEALLARYGFRTTLRAVAVAMVLLMAPLLAFVKPRLPIAAASAQRRIDVSFLRSPLFWVLQTFNVVQGTGYFLPSSYLPIYAQSLGYSSRLGSLTLVLVNLAAMFGCILVGALVDRMEVTKVLLGISVAAAVSILAVWGVSTSLGVLCVFALLYGFSAGAYSTAWTGMIKDVKTRGATADANVIFGFLAAGRGLGATISGPLSEALIAGSAALRDEAKFGYGSEYGTLVIFSGVTALVGGGSWAVRRLGLI</sequence>
<dbReference type="PANTHER" id="PTHR11360:SF287">
    <property type="entry name" value="MFS MONOCARBOXYLATE TRANSPORTER"/>
    <property type="match status" value="1"/>
</dbReference>
<dbReference type="PROSITE" id="PS50850">
    <property type="entry name" value="MFS"/>
    <property type="match status" value="1"/>
</dbReference>
<dbReference type="InterPro" id="IPR050327">
    <property type="entry name" value="Proton-linked_MCT"/>
</dbReference>
<accession>A0AAJ0DK04</accession>
<evidence type="ECO:0000256" key="4">
    <source>
        <dbReference type="SAM" id="Phobius"/>
    </source>
</evidence>
<dbReference type="GO" id="GO:0016020">
    <property type="term" value="C:membrane"/>
    <property type="evidence" value="ECO:0007669"/>
    <property type="project" value="UniProtKB-SubCell"/>
</dbReference>
<evidence type="ECO:0000256" key="2">
    <source>
        <dbReference type="ARBA" id="ARBA00006727"/>
    </source>
</evidence>
<dbReference type="GO" id="GO:0022857">
    <property type="term" value="F:transmembrane transporter activity"/>
    <property type="evidence" value="ECO:0007669"/>
    <property type="project" value="InterPro"/>
</dbReference>
<protein>
    <recommendedName>
        <fullName evidence="5">Major facilitator superfamily (MFS) profile domain-containing protein</fullName>
    </recommendedName>
</protein>
<dbReference type="Proteomes" id="UP001271007">
    <property type="component" value="Unassembled WGS sequence"/>
</dbReference>
<feature type="transmembrane region" description="Helical" evidence="4">
    <location>
        <begin position="117"/>
        <end position="136"/>
    </location>
</feature>
<comment type="similarity">
    <text evidence="2">Belongs to the major facilitator superfamily. Monocarboxylate porter (TC 2.A.1.13) family.</text>
</comment>
<evidence type="ECO:0000259" key="5">
    <source>
        <dbReference type="PROSITE" id="PS50850"/>
    </source>
</evidence>
<dbReference type="InterPro" id="IPR011701">
    <property type="entry name" value="MFS"/>
</dbReference>
<feature type="transmembrane region" description="Helical" evidence="4">
    <location>
        <begin position="320"/>
        <end position="350"/>
    </location>
</feature>
<keyword evidence="7" id="KW-1185">Reference proteome</keyword>
<dbReference type="InterPro" id="IPR036259">
    <property type="entry name" value="MFS_trans_sf"/>
</dbReference>
<evidence type="ECO:0000313" key="6">
    <source>
        <dbReference type="EMBL" id="KAK3051642.1"/>
    </source>
</evidence>
<feature type="transmembrane region" description="Helical" evidence="4">
    <location>
        <begin position="142"/>
        <end position="162"/>
    </location>
</feature>
<keyword evidence="4" id="KW-1133">Transmembrane helix</keyword>
<feature type="transmembrane region" description="Helical" evidence="4">
    <location>
        <begin position="246"/>
        <end position="267"/>
    </location>
</feature>
<dbReference type="SUPFAM" id="SSF103473">
    <property type="entry name" value="MFS general substrate transporter"/>
    <property type="match status" value="1"/>
</dbReference>
<feature type="transmembrane region" description="Helical" evidence="4">
    <location>
        <begin position="287"/>
        <end position="308"/>
    </location>
</feature>